<dbReference type="AlphaFoldDB" id="A0A3M6W4Z7"/>
<dbReference type="GO" id="GO:0005366">
    <property type="term" value="F:myo-inositol:proton symporter activity"/>
    <property type="evidence" value="ECO:0007669"/>
    <property type="project" value="TreeGrafter"/>
</dbReference>
<accession>A0A3M6W4Z7</accession>
<evidence type="ECO:0000256" key="8">
    <source>
        <dbReference type="RuleBase" id="RU003346"/>
    </source>
</evidence>
<dbReference type="InterPro" id="IPR020846">
    <property type="entry name" value="MFS_dom"/>
</dbReference>
<dbReference type="PROSITE" id="PS00216">
    <property type="entry name" value="SUGAR_TRANSPORT_1"/>
    <property type="match status" value="2"/>
</dbReference>
<dbReference type="InterPro" id="IPR005828">
    <property type="entry name" value="MFS_sugar_transport-like"/>
</dbReference>
<comment type="subcellular location">
    <subcellularLocation>
        <location evidence="1">Membrane</location>
        <topology evidence="1">Multi-pass membrane protein</topology>
    </subcellularLocation>
</comment>
<feature type="transmembrane region" description="Helical" evidence="9">
    <location>
        <begin position="232"/>
        <end position="253"/>
    </location>
</feature>
<feature type="transmembrane region" description="Helical" evidence="9">
    <location>
        <begin position="389"/>
        <end position="409"/>
    </location>
</feature>
<evidence type="ECO:0000313" key="12">
    <source>
        <dbReference type="Proteomes" id="UP000281245"/>
    </source>
</evidence>
<dbReference type="NCBIfam" id="TIGR00879">
    <property type="entry name" value="SP"/>
    <property type="match status" value="1"/>
</dbReference>
<dbReference type="PANTHER" id="PTHR48020">
    <property type="entry name" value="PROTON MYO-INOSITOL COTRANSPORTER"/>
    <property type="match status" value="1"/>
</dbReference>
<dbReference type="PRINTS" id="PR00171">
    <property type="entry name" value="SUGRTRNSPORT"/>
</dbReference>
<dbReference type="InterPro" id="IPR036259">
    <property type="entry name" value="MFS_trans_sf"/>
</dbReference>
<dbReference type="Pfam" id="PF00083">
    <property type="entry name" value="Sugar_tr"/>
    <property type="match status" value="1"/>
</dbReference>
<dbReference type="FunFam" id="1.20.1250.20:FF:000073">
    <property type="entry name" value="MFS myo-inositol transporter, putative"/>
    <property type="match status" value="1"/>
</dbReference>
<dbReference type="PROSITE" id="PS00217">
    <property type="entry name" value="SUGAR_TRANSPORT_2"/>
    <property type="match status" value="1"/>
</dbReference>
<keyword evidence="5 9" id="KW-1133">Transmembrane helix</keyword>
<dbReference type="EMBL" id="QWIJ01001779">
    <property type="protein sequence ID" value="RMX73555.1"/>
    <property type="molecule type" value="Genomic_DNA"/>
</dbReference>
<feature type="transmembrane region" description="Helical" evidence="9">
    <location>
        <begin position="324"/>
        <end position="348"/>
    </location>
</feature>
<feature type="transmembrane region" description="Helical" evidence="9">
    <location>
        <begin position="472"/>
        <end position="492"/>
    </location>
</feature>
<dbReference type="SUPFAM" id="SSF103473">
    <property type="entry name" value="MFS general substrate transporter"/>
    <property type="match status" value="1"/>
</dbReference>
<gene>
    <name evidence="11" type="ORF">D0869_13484</name>
</gene>
<feature type="transmembrane region" description="Helical" evidence="9">
    <location>
        <begin position="117"/>
        <end position="135"/>
    </location>
</feature>
<keyword evidence="6 9" id="KW-0472">Membrane</keyword>
<evidence type="ECO:0000256" key="6">
    <source>
        <dbReference type="ARBA" id="ARBA00023136"/>
    </source>
</evidence>
<organism evidence="11 12">
    <name type="scientific">Hortaea werneckii</name>
    <name type="common">Black yeast</name>
    <name type="synonym">Cladosporium werneckii</name>
    <dbReference type="NCBI Taxonomy" id="91943"/>
    <lineage>
        <taxon>Eukaryota</taxon>
        <taxon>Fungi</taxon>
        <taxon>Dikarya</taxon>
        <taxon>Ascomycota</taxon>
        <taxon>Pezizomycotina</taxon>
        <taxon>Dothideomycetes</taxon>
        <taxon>Dothideomycetidae</taxon>
        <taxon>Mycosphaerellales</taxon>
        <taxon>Teratosphaeriaceae</taxon>
        <taxon>Hortaea</taxon>
    </lineage>
</organism>
<evidence type="ECO:0000256" key="2">
    <source>
        <dbReference type="ARBA" id="ARBA00010992"/>
    </source>
</evidence>
<dbReference type="InterPro" id="IPR005829">
    <property type="entry name" value="Sugar_transporter_CS"/>
</dbReference>
<feature type="transmembrane region" description="Helical" evidence="9">
    <location>
        <begin position="360"/>
        <end position="382"/>
    </location>
</feature>
<proteinExistence type="inferred from homology"/>
<comment type="caution">
    <text evidence="11">The sequence shown here is derived from an EMBL/GenBank/DDBJ whole genome shotgun (WGS) entry which is preliminary data.</text>
</comment>
<dbReference type="GO" id="GO:0016020">
    <property type="term" value="C:membrane"/>
    <property type="evidence" value="ECO:0007669"/>
    <property type="project" value="UniProtKB-SubCell"/>
</dbReference>
<keyword evidence="3 8" id="KW-0813">Transport</keyword>
<feature type="transmembrane region" description="Helical" evidence="9">
    <location>
        <begin position="147"/>
        <end position="167"/>
    </location>
</feature>
<dbReference type="PANTHER" id="PTHR48020:SF22">
    <property type="entry name" value="MAJOR FACILITATOR SUPERFAMILY (MFS) PROFILE DOMAIN-CONTAINING PROTEIN-RELATED"/>
    <property type="match status" value="1"/>
</dbReference>
<protein>
    <recommendedName>
        <fullName evidence="10">Major facilitator superfamily (MFS) profile domain-containing protein</fullName>
    </recommendedName>
</protein>
<feature type="transmembrane region" description="Helical" evidence="9">
    <location>
        <begin position="173"/>
        <end position="192"/>
    </location>
</feature>
<dbReference type="PROSITE" id="PS50850">
    <property type="entry name" value="MFS"/>
    <property type="match status" value="1"/>
</dbReference>
<feature type="non-terminal residue" evidence="11">
    <location>
        <position position="1"/>
    </location>
</feature>
<comment type="similarity">
    <text evidence="2 8">Belongs to the major facilitator superfamily. Sugar transporter (TC 2.A.1.1) family.</text>
</comment>
<evidence type="ECO:0000259" key="10">
    <source>
        <dbReference type="PROSITE" id="PS50850"/>
    </source>
</evidence>
<evidence type="ECO:0000256" key="3">
    <source>
        <dbReference type="ARBA" id="ARBA00022448"/>
    </source>
</evidence>
<name>A0A3M6W4Z7_HORWE</name>
<dbReference type="OrthoDB" id="6339427at2759"/>
<feature type="domain" description="Major facilitator superfamily (MFS) profile" evidence="10">
    <location>
        <begin position="76"/>
        <end position="520"/>
    </location>
</feature>
<keyword evidence="4 9" id="KW-0812">Transmembrane</keyword>
<evidence type="ECO:0000256" key="9">
    <source>
        <dbReference type="SAM" id="Phobius"/>
    </source>
</evidence>
<dbReference type="Gene3D" id="1.20.1250.20">
    <property type="entry name" value="MFS general substrate transporter like domains"/>
    <property type="match status" value="1"/>
</dbReference>
<dbReference type="InterPro" id="IPR003663">
    <property type="entry name" value="Sugar/inositol_transpt"/>
</dbReference>
<dbReference type="InterPro" id="IPR050814">
    <property type="entry name" value="Myo-inositol_Transporter"/>
</dbReference>
<dbReference type="Proteomes" id="UP000281245">
    <property type="component" value="Unassembled WGS sequence"/>
</dbReference>
<feature type="transmembrane region" description="Helical" evidence="9">
    <location>
        <begin position="429"/>
        <end position="452"/>
    </location>
</feature>
<feature type="transmembrane region" description="Helical" evidence="9">
    <location>
        <begin position="204"/>
        <end position="226"/>
    </location>
</feature>
<feature type="transmembrane region" description="Helical" evidence="9">
    <location>
        <begin position="72"/>
        <end position="97"/>
    </location>
</feature>
<evidence type="ECO:0000313" key="11">
    <source>
        <dbReference type="EMBL" id="RMX73555.1"/>
    </source>
</evidence>
<sequence length="560" mass="61448">KLSSTLLQHLQSCGGLEITSLRWKTLSFRPTSTMEDTKVEQYVTEKDTVETLEEIKGGEALDTIEDTKPGPFVWLCAAATAIGGMLFGYDTGVISGVLVVLGSDLDGRPVTDSEKELITALCAAGALVGAVVAGITSDKYGRKPAIWFASILFTLGAIIQATSFTVAQMSVGRFLIGLGVGSASMIVPLYIAEISPARFRGRMISVDMIFLGTGSVLAYAFDAAFYKVNHGWRYMIGLGAIPSILLGVFLFLCPESPRQLLFNGRREECVHVIRRIYPAATEEQVEAKVLSIERGVTEAKALNEEISIKASLGMLFRKPANRRAGIAACGLMFFQQFCGFNTLMYYSSTLFDIVGFSNPIAVGSVVAIVNWIFTVLSILLIDRIGRRRLLLWTMWGMPVCLVLAAIAFHRVPMDHKTLELTSDVVGWPAILVLVAMILFVAFYAAGLGCVPWQANEFLPMEVRSMGTMMINIFNWGPNIVVSSTFLTMMKSMTPSGTFGFYAGLCFLGWIFVFCCFPEASNMTLEEVRRVFEHGFGVKYAEQWRKEYKQGLKARGPTGTA</sequence>
<comment type="catalytic activity">
    <reaction evidence="7">
        <text>myo-inositol(out) + H(+)(out) = myo-inositol(in) + H(+)(in)</text>
        <dbReference type="Rhea" id="RHEA:60364"/>
        <dbReference type="ChEBI" id="CHEBI:15378"/>
        <dbReference type="ChEBI" id="CHEBI:17268"/>
    </reaction>
</comment>
<evidence type="ECO:0000256" key="7">
    <source>
        <dbReference type="ARBA" id="ARBA00049119"/>
    </source>
</evidence>
<dbReference type="VEuPathDB" id="FungiDB:BTJ68_00937"/>
<evidence type="ECO:0000256" key="1">
    <source>
        <dbReference type="ARBA" id="ARBA00004141"/>
    </source>
</evidence>
<feature type="transmembrane region" description="Helical" evidence="9">
    <location>
        <begin position="498"/>
        <end position="519"/>
    </location>
</feature>
<evidence type="ECO:0000256" key="4">
    <source>
        <dbReference type="ARBA" id="ARBA00022692"/>
    </source>
</evidence>
<dbReference type="GO" id="GO:1904679">
    <property type="term" value="P:myo-inositol import across plasma membrane"/>
    <property type="evidence" value="ECO:0007669"/>
    <property type="project" value="TreeGrafter"/>
</dbReference>
<reference evidence="11 12" key="1">
    <citation type="journal article" date="2018" name="BMC Genomics">
        <title>Genomic evidence for intraspecific hybridization in a clonal and extremely halotolerant yeast.</title>
        <authorList>
            <person name="Gostincar C."/>
            <person name="Stajich J.E."/>
            <person name="Zupancic J."/>
            <person name="Zalar P."/>
            <person name="Gunde-Cimerman N."/>
        </authorList>
    </citation>
    <scope>NUCLEOTIDE SEQUENCE [LARGE SCALE GENOMIC DNA]</scope>
    <source>
        <strain evidence="11 12">EXF-6656</strain>
    </source>
</reference>
<evidence type="ECO:0000256" key="5">
    <source>
        <dbReference type="ARBA" id="ARBA00022989"/>
    </source>
</evidence>